<dbReference type="InterPro" id="IPR017923">
    <property type="entry name" value="TFIIS_N"/>
</dbReference>
<feature type="domain" description="TFIIS N-terminal" evidence="4">
    <location>
        <begin position="219"/>
        <end position="307"/>
    </location>
</feature>
<dbReference type="PROSITE" id="PS51319">
    <property type="entry name" value="TFIIS_N"/>
    <property type="match status" value="1"/>
</dbReference>
<keyword evidence="1" id="KW-0539">Nucleus</keyword>
<keyword evidence="2" id="KW-0175">Coiled coil</keyword>
<dbReference type="Proteomes" id="UP000823046">
    <property type="component" value="Unassembled WGS sequence"/>
</dbReference>
<feature type="compositionally biased region" description="Basic and acidic residues" evidence="3">
    <location>
        <begin position="316"/>
        <end position="325"/>
    </location>
</feature>
<evidence type="ECO:0000256" key="2">
    <source>
        <dbReference type="SAM" id="Coils"/>
    </source>
</evidence>
<evidence type="ECO:0000256" key="3">
    <source>
        <dbReference type="SAM" id="MobiDB-lite"/>
    </source>
</evidence>
<protein>
    <recommendedName>
        <fullName evidence="4">TFIIS N-terminal domain-containing protein</fullName>
    </recommendedName>
</protein>
<gene>
    <name evidence="5" type="ORF">IE077_000845</name>
</gene>
<comment type="subcellular location">
    <subcellularLocation>
        <location evidence="1">Nucleus</location>
    </subcellularLocation>
</comment>
<feature type="coiled-coil region" evidence="2">
    <location>
        <begin position="367"/>
        <end position="409"/>
    </location>
</feature>
<evidence type="ECO:0000313" key="5">
    <source>
        <dbReference type="EMBL" id="KAF8822192.1"/>
    </source>
</evidence>
<organism evidence="5 6">
    <name type="scientific">Cardiosporidium cionae</name>
    <dbReference type="NCBI Taxonomy" id="476202"/>
    <lineage>
        <taxon>Eukaryota</taxon>
        <taxon>Sar</taxon>
        <taxon>Alveolata</taxon>
        <taxon>Apicomplexa</taxon>
        <taxon>Aconoidasida</taxon>
        <taxon>Nephromycida</taxon>
        <taxon>Cardiosporidium</taxon>
    </lineage>
</organism>
<proteinExistence type="predicted"/>
<dbReference type="Pfam" id="PF08711">
    <property type="entry name" value="Med26"/>
    <property type="match status" value="1"/>
</dbReference>
<feature type="compositionally biased region" description="Polar residues" evidence="3">
    <location>
        <begin position="341"/>
        <end position="353"/>
    </location>
</feature>
<reference evidence="5 6" key="1">
    <citation type="journal article" date="2020" name="bioRxiv">
        <title>Metabolic contributions of an alphaproteobacterial endosymbiont in the apicomplexan Cardiosporidium cionae.</title>
        <authorList>
            <person name="Hunter E.S."/>
            <person name="Paight C.J."/>
            <person name="Lane C.E."/>
        </authorList>
    </citation>
    <scope>NUCLEOTIDE SEQUENCE [LARGE SCALE GENOMIC DNA]</scope>
    <source>
        <strain evidence="5">ESH_2018</strain>
    </source>
</reference>
<sequence length="698" mass="79301">MIIMALLDIDDENLTRQDFRILKHWYDENFKEIMAANFKKENLSEKVLEDLMIQNGHRQFHPKKMDLFLRIRMQQSEARAIHYKRSLSPAVEAKSHQTVPLDVRKSGVSLASSHSTAATPSSSVSCSTTETFYNQYSNGNLRVKYHKIEISTEVIPQLLALTKYEGSGGVKKKEDIKKLVTLMKLCKDKKSKALSLGILKCSAGVPGSYNEFVKHGGVEVIKTWLELMAKMTGINAWKDIAVVCLDILSQIDISIPILKSSQIGKPVNFIVRASRLSDECGYFCNDRNIVSMANQLVRKWRMLYATEKRSVEKRQINASTKEKKLATGSPSISVDPFPKNASHSSITMKKPDATSQLPASNFLTDLLGVVEEEVEKQKRRKKEYQIAKREGEKRELTALRLRKEEQRKEERASVLETVAQLRDTLGIRDISLYSYPQFSQSPITNVIDGPLASHEVTEDYSTEELKNCVQYAYPLIQWIVYPEEETTEELKERLKTDTQRGNKIFPCGNDCIKMSHTAFEMARKEHYSKGGLNLKNTEDDVQGSINEIDALPFQQKSNQITATIETSASSSHEHFQATEEYLEQIFISLKPEMREFLTTNIELLDVLKKRLDVLETIKCDPENAWDHVSKLYQDQLQRNSKRNISEKQMPCSLENLSTSAVVTECASVPFLFSKLISYSQENVDDFVKSTNAAASKAS</sequence>
<accession>A0ABQ7JDU0</accession>
<dbReference type="Gene3D" id="1.20.930.10">
    <property type="entry name" value="Conserved domain common to transcription factors TFIIS, elongin A, CRSP70"/>
    <property type="match status" value="1"/>
</dbReference>
<feature type="region of interest" description="Disordered" evidence="3">
    <location>
        <begin position="316"/>
        <end position="353"/>
    </location>
</feature>
<dbReference type="SUPFAM" id="SSF47676">
    <property type="entry name" value="Conserved domain common to transcription factors TFIIS, elongin A, CRSP70"/>
    <property type="match status" value="1"/>
</dbReference>
<evidence type="ECO:0000313" key="6">
    <source>
        <dbReference type="Proteomes" id="UP000823046"/>
    </source>
</evidence>
<comment type="caution">
    <text evidence="5">The sequence shown here is derived from an EMBL/GenBank/DDBJ whole genome shotgun (WGS) entry which is preliminary data.</text>
</comment>
<name>A0ABQ7JDU0_9APIC</name>
<keyword evidence="6" id="KW-1185">Reference proteome</keyword>
<evidence type="ECO:0000256" key="1">
    <source>
        <dbReference type="PROSITE-ProRule" id="PRU00649"/>
    </source>
</evidence>
<dbReference type="InterPro" id="IPR035441">
    <property type="entry name" value="TFIIS/LEDGF_dom_sf"/>
</dbReference>
<evidence type="ECO:0000259" key="4">
    <source>
        <dbReference type="PROSITE" id="PS51319"/>
    </source>
</evidence>
<dbReference type="EMBL" id="JADAQX010000074">
    <property type="protein sequence ID" value="KAF8822192.1"/>
    <property type="molecule type" value="Genomic_DNA"/>
</dbReference>